<dbReference type="GO" id="GO:0008168">
    <property type="term" value="F:methyltransferase activity"/>
    <property type="evidence" value="ECO:0007669"/>
    <property type="project" value="UniProtKB-KW"/>
</dbReference>
<dbReference type="PROSITE" id="PS00092">
    <property type="entry name" value="N6_MTASE"/>
    <property type="match status" value="1"/>
</dbReference>
<dbReference type="CDD" id="cd02440">
    <property type="entry name" value="AdoMet_MTases"/>
    <property type="match status" value="1"/>
</dbReference>
<keyword evidence="1 4" id="KW-0489">Methyltransferase</keyword>
<dbReference type="PANTHER" id="PTHR18895">
    <property type="entry name" value="HEMK METHYLTRANSFERASE"/>
    <property type="match status" value="1"/>
</dbReference>
<evidence type="ECO:0000256" key="1">
    <source>
        <dbReference type="ARBA" id="ARBA00022603"/>
    </source>
</evidence>
<proteinExistence type="predicted"/>
<dbReference type="Pfam" id="PF05175">
    <property type="entry name" value="MTS"/>
    <property type="match status" value="1"/>
</dbReference>
<comment type="caution">
    <text evidence="4">The sequence shown here is derived from an EMBL/GenBank/DDBJ whole genome shotgun (WGS) entry which is preliminary data.</text>
</comment>
<dbReference type="EMBL" id="BAAAEN010000032">
    <property type="protein sequence ID" value="GAA0529059.1"/>
    <property type="molecule type" value="Genomic_DNA"/>
</dbReference>
<gene>
    <name evidence="4" type="ORF">GCM10009097_53210</name>
</gene>
<feature type="domain" description="Methyltransferase small" evidence="3">
    <location>
        <begin position="174"/>
        <end position="314"/>
    </location>
</feature>
<dbReference type="InterPro" id="IPR007848">
    <property type="entry name" value="Small_mtfrase_dom"/>
</dbReference>
<dbReference type="InterPro" id="IPR029063">
    <property type="entry name" value="SAM-dependent_MTases_sf"/>
</dbReference>
<dbReference type="Gene3D" id="3.40.50.150">
    <property type="entry name" value="Vaccinia Virus protein VP39"/>
    <property type="match status" value="1"/>
</dbReference>
<reference evidence="4 5" key="1">
    <citation type="journal article" date="2019" name="Int. J. Syst. Evol. Microbiol.">
        <title>The Global Catalogue of Microorganisms (GCM) 10K type strain sequencing project: providing services to taxonomists for standard genome sequencing and annotation.</title>
        <authorList>
            <consortium name="The Broad Institute Genomics Platform"/>
            <consortium name="The Broad Institute Genome Sequencing Center for Infectious Disease"/>
            <person name="Wu L."/>
            <person name="Ma J."/>
        </authorList>
    </citation>
    <scope>NUCLEOTIDE SEQUENCE [LARGE SCALE GENOMIC DNA]</scope>
    <source>
        <strain evidence="4 5">JCM 14330</strain>
    </source>
</reference>
<organism evidence="4 5">
    <name type="scientific">Pigmentiphaga daeguensis</name>
    <dbReference type="NCBI Taxonomy" id="414049"/>
    <lineage>
        <taxon>Bacteria</taxon>
        <taxon>Pseudomonadati</taxon>
        <taxon>Pseudomonadota</taxon>
        <taxon>Betaproteobacteria</taxon>
        <taxon>Burkholderiales</taxon>
        <taxon>Alcaligenaceae</taxon>
        <taxon>Pigmentiphaga</taxon>
    </lineage>
</organism>
<dbReference type="Proteomes" id="UP001501706">
    <property type="component" value="Unassembled WGS sequence"/>
</dbReference>
<dbReference type="GO" id="GO:0032259">
    <property type="term" value="P:methylation"/>
    <property type="evidence" value="ECO:0007669"/>
    <property type="project" value="UniProtKB-KW"/>
</dbReference>
<dbReference type="InterPro" id="IPR002052">
    <property type="entry name" value="DNA_methylase_N6_adenine_CS"/>
</dbReference>
<sequence length="378" mass="41290">MPFPAVTTADDILHWNDPEPREAAWLSAGGHPPPRRVAAADDRMPADQAYRLACEGTALLWRGDFQNARLLLQAMARRADRRPFKPGATITQTFHLYRQAQLQRARVLGMLLVPLDADFGIPLRRAPDVRQACREAYGEIGRDAVVSLRELQGVVGAHEWRKKGVPVAALGARIHPHHGVFSPIRGEYVDLVAQAPLPGQDTAFDIGTGTGVLAAVLARRGVRRIVATDADPRALACAHENIDRLGVADRVRVEAADLFPPGRAQLIVCNPPWVPGPAHAGLDRAVFDPDSRMLRGFLAGLAAHLAPQGEGWLILSDLAEHLGLRSRDELLSLVENAGLRVIDRIETRPRHPKVRDGNDPLHAARAAETTALWRLAAR</sequence>
<keyword evidence="5" id="KW-1185">Reference proteome</keyword>
<evidence type="ECO:0000313" key="4">
    <source>
        <dbReference type="EMBL" id="GAA0529059.1"/>
    </source>
</evidence>
<evidence type="ECO:0000256" key="2">
    <source>
        <dbReference type="ARBA" id="ARBA00022691"/>
    </source>
</evidence>
<keyword evidence="2" id="KW-0949">S-adenosyl-L-methionine</keyword>
<protein>
    <submittedName>
        <fullName evidence="4">Class I SAM-dependent methyltransferase</fullName>
    </submittedName>
</protein>
<evidence type="ECO:0000313" key="5">
    <source>
        <dbReference type="Proteomes" id="UP001501706"/>
    </source>
</evidence>
<accession>A0ABN1CXZ8</accession>
<name>A0ABN1CXZ8_9BURK</name>
<keyword evidence="1 4" id="KW-0808">Transferase</keyword>
<evidence type="ECO:0000259" key="3">
    <source>
        <dbReference type="Pfam" id="PF05175"/>
    </source>
</evidence>
<dbReference type="SUPFAM" id="SSF53335">
    <property type="entry name" value="S-adenosyl-L-methionine-dependent methyltransferases"/>
    <property type="match status" value="1"/>
</dbReference>
<dbReference type="PANTHER" id="PTHR18895:SF74">
    <property type="entry name" value="MTRF1L RELEASE FACTOR GLUTAMINE METHYLTRANSFERASE"/>
    <property type="match status" value="1"/>
</dbReference>
<dbReference type="InterPro" id="IPR050320">
    <property type="entry name" value="N5-glutamine_MTase"/>
</dbReference>